<evidence type="ECO:0000256" key="1">
    <source>
        <dbReference type="ARBA" id="ARBA00004141"/>
    </source>
</evidence>
<feature type="transmembrane region" description="Helical" evidence="7">
    <location>
        <begin position="85"/>
        <end position="106"/>
    </location>
</feature>
<dbReference type="InterPro" id="IPR001734">
    <property type="entry name" value="Na/solute_symporter"/>
</dbReference>
<evidence type="ECO:0000313" key="9">
    <source>
        <dbReference type="Proteomes" id="UP000559182"/>
    </source>
</evidence>
<feature type="transmembrane region" description="Helical" evidence="7">
    <location>
        <begin position="189"/>
        <end position="209"/>
    </location>
</feature>
<feature type="transmembrane region" description="Helical" evidence="7">
    <location>
        <begin position="155"/>
        <end position="177"/>
    </location>
</feature>
<feature type="transmembrane region" description="Helical" evidence="7">
    <location>
        <begin position="413"/>
        <end position="435"/>
    </location>
</feature>
<keyword evidence="9" id="KW-1185">Reference proteome</keyword>
<dbReference type="PANTHER" id="PTHR11819:SF195">
    <property type="entry name" value="SODIUM_GLUCOSE COTRANSPORTER 4"/>
    <property type="match status" value="1"/>
</dbReference>
<protein>
    <submittedName>
        <fullName evidence="8">SSS family solute:Na+ symporter</fullName>
    </submittedName>
</protein>
<feature type="transmembrane region" description="Helical" evidence="7">
    <location>
        <begin position="294"/>
        <end position="316"/>
    </location>
</feature>
<feature type="transmembrane region" description="Helical" evidence="7">
    <location>
        <begin position="12"/>
        <end position="32"/>
    </location>
</feature>
<feature type="transmembrane region" description="Helical" evidence="7">
    <location>
        <begin position="127"/>
        <end position="149"/>
    </location>
</feature>
<dbReference type="Gene3D" id="1.20.1730.10">
    <property type="entry name" value="Sodium/glucose cotransporter"/>
    <property type="match status" value="1"/>
</dbReference>
<evidence type="ECO:0000256" key="6">
    <source>
        <dbReference type="RuleBase" id="RU362091"/>
    </source>
</evidence>
<evidence type="ECO:0000256" key="5">
    <source>
        <dbReference type="ARBA" id="ARBA00023136"/>
    </source>
</evidence>
<feature type="transmembrane region" description="Helical" evidence="7">
    <location>
        <begin position="239"/>
        <end position="263"/>
    </location>
</feature>
<dbReference type="InterPro" id="IPR038377">
    <property type="entry name" value="Na/Glc_symporter_sf"/>
</dbReference>
<feature type="transmembrane region" description="Helical" evidence="7">
    <location>
        <begin position="442"/>
        <end position="460"/>
    </location>
</feature>
<dbReference type="PROSITE" id="PS50283">
    <property type="entry name" value="NA_SOLUT_SYMP_3"/>
    <property type="match status" value="1"/>
</dbReference>
<dbReference type="GO" id="GO:0005412">
    <property type="term" value="F:D-glucose:sodium symporter activity"/>
    <property type="evidence" value="ECO:0007669"/>
    <property type="project" value="TreeGrafter"/>
</dbReference>
<feature type="transmembrane region" description="Helical" evidence="7">
    <location>
        <begin position="44"/>
        <end position="65"/>
    </location>
</feature>
<dbReference type="Proteomes" id="UP000559182">
    <property type="component" value="Unassembled WGS sequence"/>
</dbReference>
<dbReference type="EMBL" id="JACHVQ010000001">
    <property type="protein sequence ID" value="MBB2890844.1"/>
    <property type="molecule type" value="Genomic_DNA"/>
</dbReference>
<feature type="transmembrane region" description="Helical" evidence="7">
    <location>
        <begin position="385"/>
        <end position="407"/>
    </location>
</feature>
<comment type="caution">
    <text evidence="8">The sequence shown here is derived from an EMBL/GenBank/DDBJ whole genome shotgun (WGS) entry which is preliminary data.</text>
</comment>
<proteinExistence type="inferred from homology"/>
<keyword evidence="5 7" id="KW-0472">Membrane</keyword>
<dbReference type="Pfam" id="PF00474">
    <property type="entry name" value="SSF"/>
    <property type="match status" value="1"/>
</dbReference>
<name>A0A839N454_9MICO</name>
<accession>A0A839N454</accession>
<keyword evidence="4 7" id="KW-1133">Transmembrane helix</keyword>
<reference evidence="8 9" key="1">
    <citation type="submission" date="2020-08" db="EMBL/GenBank/DDBJ databases">
        <title>Sequencing the genomes of 1000 actinobacteria strains.</title>
        <authorList>
            <person name="Klenk H.-P."/>
        </authorList>
    </citation>
    <scope>NUCLEOTIDE SEQUENCE [LARGE SCALE GENOMIC DNA]</scope>
    <source>
        <strain evidence="8 9">DSM 105369</strain>
    </source>
</reference>
<dbReference type="NCBIfam" id="TIGR00813">
    <property type="entry name" value="sss"/>
    <property type="match status" value="1"/>
</dbReference>
<dbReference type="AlphaFoldDB" id="A0A839N454"/>
<keyword evidence="3 7" id="KW-0812">Transmembrane</keyword>
<feature type="transmembrane region" description="Helical" evidence="7">
    <location>
        <begin position="336"/>
        <end position="364"/>
    </location>
</feature>
<evidence type="ECO:0000256" key="2">
    <source>
        <dbReference type="ARBA" id="ARBA00006434"/>
    </source>
</evidence>
<comment type="similarity">
    <text evidence="2 6">Belongs to the sodium:solute symporter (SSF) (TC 2.A.21) family.</text>
</comment>
<organism evidence="8 9">
    <name type="scientific">Flexivirga oryzae</name>
    <dbReference type="NCBI Taxonomy" id="1794944"/>
    <lineage>
        <taxon>Bacteria</taxon>
        <taxon>Bacillati</taxon>
        <taxon>Actinomycetota</taxon>
        <taxon>Actinomycetes</taxon>
        <taxon>Micrococcales</taxon>
        <taxon>Dermacoccaceae</taxon>
        <taxon>Flexivirga</taxon>
    </lineage>
</organism>
<comment type="subcellular location">
    <subcellularLocation>
        <location evidence="1">Membrane</location>
        <topology evidence="1">Multi-pass membrane protein</topology>
    </subcellularLocation>
</comment>
<dbReference type="RefSeq" id="WP_183319194.1">
    <property type="nucleotide sequence ID" value="NZ_JACHVQ010000001.1"/>
</dbReference>
<sequence length="555" mass="59211">MDSSTLRLDAGPVDYILIALYFVFVIGIGLVARRQVSSSVDFFLSGRSLPAWITGLAFISANLGATEIMGMSASGAQIGMATFHYYWIGAIPAMLFLAVVMMPFYYGSGVRSVPEFMNRRFGAAAHLVNAISFAVAQVLIAGINLYLLATIVNTLFGWSIWLSTIVAAIIVLSYITLGGLSAAIYNEVLQFFVIVAALLPLTLIAMHKIGGWSGLTDKLHSMSYAHDPMKSWPGQGLTGFGSATLSVIGIVFGLGFVLSFGYWTTNFVEVQRAMVSKDMNSARRAPIIGTFPKMFIPFIIIIPGMAAAGLGAFSGSGEHDYNNALLFLMRDLLPNGLLGVAIAGMLAAFMAGMAANISAFNTVVSYDIWQTYVVKDKDDKYYLEFGRIATVIATIIAIGTSAFASQYNNVMGYLQTLFGFFNAPLFATFILGMFWKKMTPTAGWTGLVAGTVGAVIVGIASQDALGNLSQGWVGLSGQGASFVCAGAAFVVDIIVSVVVTGFTVPKPDSELRGLVKSLTPKEDHAEAAVAHWWLSPAKLAGVSLLLVIILNVVFH</sequence>
<feature type="transmembrane region" description="Helical" evidence="7">
    <location>
        <begin position="480"/>
        <end position="504"/>
    </location>
</feature>
<dbReference type="CDD" id="cd11478">
    <property type="entry name" value="SLC5sbd_u2"/>
    <property type="match status" value="1"/>
</dbReference>
<dbReference type="GO" id="GO:0005886">
    <property type="term" value="C:plasma membrane"/>
    <property type="evidence" value="ECO:0007669"/>
    <property type="project" value="TreeGrafter"/>
</dbReference>
<feature type="transmembrane region" description="Helical" evidence="7">
    <location>
        <begin position="537"/>
        <end position="554"/>
    </location>
</feature>
<evidence type="ECO:0000313" key="8">
    <source>
        <dbReference type="EMBL" id="MBB2890844.1"/>
    </source>
</evidence>
<gene>
    <name evidence="8" type="ORF">FHU39_000828</name>
</gene>
<evidence type="ECO:0000256" key="4">
    <source>
        <dbReference type="ARBA" id="ARBA00022989"/>
    </source>
</evidence>
<evidence type="ECO:0000256" key="7">
    <source>
        <dbReference type="SAM" id="Phobius"/>
    </source>
</evidence>
<dbReference type="PANTHER" id="PTHR11819">
    <property type="entry name" value="SOLUTE CARRIER FAMILY 5"/>
    <property type="match status" value="1"/>
</dbReference>
<evidence type="ECO:0000256" key="3">
    <source>
        <dbReference type="ARBA" id="ARBA00022692"/>
    </source>
</evidence>